<dbReference type="EMBL" id="VSSQ01039280">
    <property type="protein sequence ID" value="MPM92327.1"/>
    <property type="molecule type" value="Genomic_DNA"/>
</dbReference>
<comment type="caution">
    <text evidence="1">The sequence shown here is derived from an EMBL/GenBank/DDBJ whole genome shotgun (WGS) entry which is preliminary data.</text>
</comment>
<sequence>MSETERNVEIEIHQNDINIIMDGELKHLDLIYKFDTKHLEDHVRVATRISEKTDDISCLLYIDYNQSQAFLAELENVKKEQVNSMNK</sequence>
<gene>
    <name evidence="1" type="ORF">SDC9_139462</name>
</gene>
<organism evidence="1">
    <name type="scientific">bioreactor metagenome</name>
    <dbReference type="NCBI Taxonomy" id="1076179"/>
    <lineage>
        <taxon>unclassified sequences</taxon>
        <taxon>metagenomes</taxon>
        <taxon>ecological metagenomes</taxon>
    </lineage>
</organism>
<evidence type="ECO:0000313" key="1">
    <source>
        <dbReference type="EMBL" id="MPM92327.1"/>
    </source>
</evidence>
<proteinExistence type="predicted"/>
<protein>
    <submittedName>
        <fullName evidence="1">Uncharacterized protein</fullName>
    </submittedName>
</protein>
<name>A0A645DSL4_9ZZZZ</name>
<reference evidence="1" key="1">
    <citation type="submission" date="2019-08" db="EMBL/GenBank/DDBJ databases">
        <authorList>
            <person name="Kucharzyk K."/>
            <person name="Murdoch R.W."/>
            <person name="Higgins S."/>
            <person name="Loffler F."/>
        </authorList>
    </citation>
    <scope>NUCLEOTIDE SEQUENCE</scope>
</reference>
<dbReference type="AlphaFoldDB" id="A0A645DSL4"/>
<accession>A0A645DSL4</accession>